<dbReference type="Gene3D" id="3.90.550.20">
    <property type="match status" value="1"/>
</dbReference>
<dbReference type="GO" id="GO:0016758">
    <property type="term" value="F:hexosyltransferase activity"/>
    <property type="evidence" value="ECO:0007669"/>
    <property type="project" value="UniProtKB-ARBA"/>
</dbReference>
<evidence type="ECO:0000256" key="6">
    <source>
        <dbReference type="ARBA" id="ARBA00023136"/>
    </source>
</evidence>
<dbReference type="AlphaFoldDB" id="A0A9P0GLU0"/>
<evidence type="ECO:0000259" key="8">
    <source>
        <dbReference type="Pfam" id="PF04572"/>
    </source>
</evidence>
<evidence type="ECO:0000256" key="3">
    <source>
        <dbReference type="ARBA" id="ARBA00022676"/>
    </source>
</evidence>
<dbReference type="InterPro" id="IPR051981">
    <property type="entry name" value="Glycosyltransf_32"/>
</dbReference>
<reference evidence="9" key="1">
    <citation type="submission" date="2022-01" db="EMBL/GenBank/DDBJ databases">
        <authorList>
            <person name="King R."/>
        </authorList>
    </citation>
    <scope>NUCLEOTIDE SEQUENCE</scope>
</reference>
<dbReference type="Pfam" id="PF04572">
    <property type="entry name" value="Gb3_synth"/>
    <property type="match status" value="1"/>
</dbReference>
<reference evidence="9" key="2">
    <citation type="submission" date="2022-10" db="EMBL/GenBank/DDBJ databases">
        <authorList>
            <consortium name="ENA_rothamsted_submissions"/>
            <consortium name="culmorum"/>
            <person name="King R."/>
        </authorList>
    </citation>
    <scope>NUCLEOTIDE SEQUENCE</scope>
</reference>
<evidence type="ECO:0000256" key="5">
    <source>
        <dbReference type="ARBA" id="ARBA00023034"/>
    </source>
</evidence>
<comment type="similarity">
    <text evidence="2">Belongs to the glycosyltransferase 32 family.</text>
</comment>
<gene>
    <name evidence="9" type="ORF">PHAECO_LOCUS412</name>
</gene>
<name>A0A9P0GLU0_PHACE</name>
<keyword evidence="7" id="KW-0812">Transmembrane</keyword>
<evidence type="ECO:0000256" key="4">
    <source>
        <dbReference type="ARBA" id="ARBA00022679"/>
    </source>
</evidence>
<evidence type="ECO:0000256" key="1">
    <source>
        <dbReference type="ARBA" id="ARBA00004323"/>
    </source>
</evidence>
<feature type="transmembrane region" description="Helical" evidence="7">
    <location>
        <begin position="12"/>
        <end position="29"/>
    </location>
</feature>
<dbReference type="Pfam" id="PF04488">
    <property type="entry name" value="Gly_transf_sug"/>
    <property type="match status" value="1"/>
</dbReference>
<protein>
    <recommendedName>
        <fullName evidence="8">Alpha 1,4-glycosyltransferase domain-containing protein</fullName>
    </recommendedName>
</protein>
<dbReference type="GO" id="GO:0006688">
    <property type="term" value="P:glycosphingolipid biosynthetic process"/>
    <property type="evidence" value="ECO:0007669"/>
    <property type="project" value="TreeGrafter"/>
</dbReference>
<evidence type="ECO:0000256" key="2">
    <source>
        <dbReference type="ARBA" id="ARBA00009003"/>
    </source>
</evidence>
<keyword evidence="6 7" id="KW-0472">Membrane</keyword>
<proteinExistence type="inferred from homology"/>
<dbReference type="PANTHER" id="PTHR12042:SF21">
    <property type="entry name" value="ALPHA1,4-GALACTOSYLTRANSFERASE 1-RELATED"/>
    <property type="match status" value="1"/>
</dbReference>
<dbReference type="InterPro" id="IPR007652">
    <property type="entry name" value="A1-4-GlycosylTfrase_dom"/>
</dbReference>
<dbReference type="EMBL" id="OU896707">
    <property type="protein sequence ID" value="CAH1115992.1"/>
    <property type="molecule type" value="Genomic_DNA"/>
</dbReference>
<keyword evidence="4" id="KW-0808">Transferase</keyword>
<dbReference type="OrthoDB" id="409543at2759"/>
<organism evidence="9 10">
    <name type="scientific">Phaedon cochleariae</name>
    <name type="common">Mustard beetle</name>
    <dbReference type="NCBI Taxonomy" id="80249"/>
    <lineage>
        <taxon>Eukaryota</taxon>
        <taxon>Metazoa</taxon>
        <taxon>Ecdysozoa</taxon>
        <taxon>Arthropoda</taxon>
        <taxon>Hexapoda</taxon>
        <taxon>Insecta</taxon>
        <taxon>Pterygota</taxon>
        <taxon>Neoptera</taxon>
        <taxon>Endopterygota</taxon>
        <taxon>Coleoptera</taxon>
        <taxon>Polyphaga</taxon>
        <taxon>Cucujiformia</taxon>
        <taxon>Chrysomeloidea</taxon>
        <taxon>Chrysomelidae</taxon>
        <taxon>Chrysomelinae</taxon>
        <taxon>Chrysomelini</taxon>
        <taxon>Phaedon</taxon>
    </lineage>
</organism>
<dbReference type="Proteomes" id="UP001153737">
    <property type="component" value="Chromosome 1"/>
</dbReference>
<evidence type="ECO:0000313" key="9">
    <source>
        <dbReference type="EMBL" id="CAH1115992.1"/>
    </source>
</evidence>
<keyword evidence="3" id="KW-0328">Glycosyltransferase</keyword>
<keyword evidence="5" id="KW-0333">Golgi apparatus</keyword>
<evidence type="ECO:0000256" key="7">
    <source>
        <dbReference type="SAM" id="Phobius"/>
    </source>
</evidence>
<dbReference type="InterPro" id="IPR029044">
    <property type="entry name" value="Nucleotide-diphossugar_trans"/>
</dbReference>
<keyword evidence="10" id="KW-1185">Reference proteome</keyword>
<sequence length="358" mass="41300">MNILWIQKRKCLKLLICFAIGMIICFYLLSQYISLNFYHFLYHINSIHCYQMKSESLPEISEVTPTKGKSIFFHETSCKSFINGKIWISARQACAVESAAKMNPNLDVYLLYTSPGVFHFKDDESDRILQALMTYDNIRIMHLDYEKYTHGTPVENLYSSGKIENSNWAQSHASDVLRYLTLWKYGGIYLDLDVIVTKTLENLSPNYAGAESERNVAAGILSFAPTGRGHVFANTCLNDLKDHFNGQDWGYNGPGVITRLLKVICGTKLAKDMINKDCQGFTVYPPDRFYAVPWWNWTMYFNEENKEAVINLSNNSYAIHVWNKHSVDTKIPLTSNVPYLYFARKYCPKVVEECDEFF</sequence>
<dbReference type="InterPro" id="IPR007577">
    <property type="entry name" value="GlycoTrfase_DXD_sugar-bd_CS"/>
</dbReference>
<dbReference type="PANTHER" id="PTHR12042">
    <property type="entry name" value="LACTOSYLCERAMIDE 4-ALPHA-GALACTOSYLTRANSFERASE ALPHA- 1,4-GALACTOSYLTRANSFERASE"/>
    <property type="match status" value="1"/>
</dbReference>
<evidence type="ECO:0000313" key="10">
    <source>
        <dbReference type="Proteomes" id="UP001153737"/>
    </source>
</evidence>
<keyword evidence="7" id="KW-1133">Transmembrane helix</keyword>
<accession>A0A9P0GLU0</accession>
<dbReference type="GO" id="GO:0000139">
    <property type="term" value="C:Golgi membrane"/>
    <property type="evidence" value="ECO:0007669"/>
    <property type="project" value="UniProtKB-SubCell"/>
</dbReference>
<dbReference type="SUPFAM" id="SSF53448">
    <property type="entry name" value="Nucleotide-diphospho-sugar transferases"/>
    <property type="match status" value="1"/>
</dbReference>
<feature type="domain" description="Alpha 1,4-glycosyltransferase" evidence="8">
    <location>
        <begin position="226"/>
        <end position="353"/>
    </location>
</feature>
<comment type="subcellular location">
    <subcellularLocation>
        <location evidence="1">Golgi apparatus membrane</location>
        <topology evidence="1">Single-pass type II membrane protein</topology>
    </subcellularLocation>
</comment>